<evidence type="ECO:0000313" key="1">
    <source>
        <dbReference type="EMBL" id="RNA32530.1"/>
    </source>
</evidence>
<feature type="non-terminal residue" evidence="1">
    <location>
        <position position="1"/>
    </location>
</feature>
<name>A0A3M7SAE4_BRAPC</name>
<dbReference type="Gene3D" id="1.25.10.10">
    <property type="entry name" value="Leucine-rich Repeat Variant"/>
    <property type="match status" value="1"/>
</dbReference>
<accession>A0A3M7SAE4</accession>
<dbReference type="Proteomes" id="UP000276133">
    <property type="component" value="Unassembled WGS sequence"/>
</dbReference>
<dbReference type="AlphaFoldDB" id="A0A3M7SAE4"/>
<proteinExistence type="predicted"/>
<dbReference type="EMBL" id="REGN01001787">
    <property type="protein sequence ID" value="RNA32530.1"/>
    <property type="molecule type" value="Genomic_DNA"/>
</dbReference>
<organism evidence="1 2">
    <name type="scientific">Brachionus plicatilis</name>
    <name type="common">Marine rotifer</name>
    <name type="synonym">Brachionus muelleri</name>
    <dbReference type="NCBI Taxonomy" id="10195"/>
    <lineage>
        <taxon>Eukaryota</taxon>
        <taxon>Metazoa</taxon>
        <taxon>Spiralia</taxon>
        <taxon>Gnathifera</taxon>
        <taxon>Rotifera</taxon>
        <taxon>Eurotatoria</taxon>
        <taxon>Monogononta</taxon>
        <taxon>Pseudotrocha</taxon>
        <taxon>Ploima</taxon>
        <taxon>Brachionidae</taxon>
        <taxon>Brachionus</taxon>
    </lineage>
</organism>
<reference evidence="1 2" key="1">
    <citation type="journal article" date="2018" name="Sci. Rep.">
        <title>Genomic signatures of local adaptation to the degree of environmental predictability in rotifers.</title>
        <authorList>
            <person name="Franch-Gras L."/>
            <person name="Hahn C."/>
            <person name="Garcia-Roger E.M."/>
            <person name="Carmona M.J."/>
            <person name="Serra M."/>
            <person name="Gomez A."/>
        </authorList>
    </citation>
    <scope>NUCLEOTIDE SEQUENCE [LARGE SCALE GENOMIC DNA]</scope>
    <source>
        <strain evidence="1">HYR1</strain>
    </source>
</reference>
<protein>
    <submittedName>
        <fullName evidence="1">Uncharacterized protein</fullName>
    </submittedName>
</protein>
<evidence type="ECO:0000313" key="2">
    <source>
        <dbReference type="Proteomes" id="UP000276133"/>
    </source>
</evidence>
<dbReference type="InterPro" id="IPR011989">
    <property type="entry name" value="ARM-like"/>
</dbReference>
<sequence length="68" mass="8074">LNPDRFNTRINKLLNLRNESKEKVTKILKEYQENLGDDETKSSSEIQQEHDPIKTLFKTLIIIKLNYN</sequence>
<keyword evidence="2" id="KW-1185">Reference proteome</keyword>
<gene>
    <name evidence="1" type="ORF">BpHYR1_029162</name>
</gene>
<comment type="caution">
    <text evidence="1">The sequence shown here is derived from an EMBL/GenBank/DDBJ whole genome shotgun (WGS) entry which is preliminary data.</text>
</comment>